<feature type="transmembrane region" description="Helical" evidence="11">
    <location>
        <begin position="42"/>
        <end position="59"/>
    </location>
</feature>
<dbReference type="InterPro" id="IPR023171">
    <property type="entry name" value="Na/H_antiporter_dom_sf"/>
</dbReference>
<protein>
    <recommendedName>
        <fullName evidence="11">Na(+)/H(+) antiporter NhaA</fullName>
    </recommendedName>
    <alternativeName>
        <fullName evidence="11">Sodium/proton antiporter NhaA</fullName>
    </alternativeName>
</protein>
<dbReference type="Pfam" id="PF06965">
    <property type="entry name" value="Na_H_antiport_1"/>
    <property type="match status" value="1"/>
</dbReference>
<dbReference type="KEGG" id="ica:Intca_2461"/>
<evidence type="ECO:0000256" key="10">
    <source>
        <dbReference type="ARBA" id="ARBA00023201"/>
    </source>
</evidence>
<proteinExistence type="inferred from homology"/>
<comment type="similarity">
    <text evidence="11">Belongs to the NhaA Na(+)/H(+) (TC 2.A.33) antiporter family.</text>
</comment>
<feature type="transmembrane region" description="Helical" evidence="11">
    <location>
        <begin position="178"/>
        <end position="199"/>
    </location>
</feature>
<evidence type="ECO:0000313" key="13">
    <source>
        <dbReference type="EMBL" id="ADU48968.1"/>
    </source>
</evidence>
<dbReference type="GO" id="GO:0005886">
    <property type="term" value="C:plasma membrane"/>
    <property type="evidence" value="ECO:0007669"/>
    <property type="project" value="UniProtKB-SubCell"/>
</dbReference>
<dbReference type="HOGENOM" id="CLU_015803_0_0_11"/>
<evidence type="ECO:0000256" key="9">
    <source>
        <dbReference type="ARBA" id="ARBA00023136"/>
    </source>
</evidence>
<dbReference type="AlphaFoldDB" id="E6S6H9"/>
<feature type="transmembrane region" description="Helical" evidence="11">
    <location>
        <begin position="121"/>
        <end position="141"/>
    </location>
</feature>
<dbReference type="NCBIfam" id="TIGR00773">
    <property type="entry name" value="NhaA"/>
    <property type="match status" value="1"/>
</dbReference>
<dbReference type="HAMAP" id="MF_01844">
    <property type="entry name" value="NhaA"/>
    <property type="match status" value="1"/>
</dbReference>
<evidence type="ECO:0000256" key="5">
    <source>
        <dbReference type="ARBA" id="ARBA00022692"/>
    </source>
</evidence>
<accession>E6S6H9</accession>
<evidence type="ECO:0000256" key="3">
    <source>
        <dbReference type="ARBA" id="ARBA00022449"/>
    </source>
</evidence>
<keyword evidence="5 11" id="KW-0812">Transmembrane</keyword>
<dbReference type="eggNOG" id="COG3004">
    <property type="taxonomic scope" value="Bacteria"/>
</dbReference>
<dbReference type="EMBL" id="CP002343">
    <property type="protein sequence ID" value="ADU48968.1"/>
    <property type="molecule type" value="Genomic_DNA"/>
</dbReference>
<keyword evidence="10 11" id="KW-0739">Sodium transport</keyword>
<keyword evidence="3 11" id="KW-0050">Antiport</keyword>
<dbReference type="PANTHER" id="PTHR30341">
    <property type="entry name" value="SODIUM ION/PROTON ANTIPORTER NHAA-RELATED"/>
    <property type="match status" value="1"/>
</dbReference>
<feature type="region of interest" description="Disordered" evidence="12">
    <location>
        <begin position="1"/>
        <end position="20"/>
    </location>
</feature>
<evidence type="ECO:0000256" key="7">
    <source>
        <dbReference type="ARBA" id="ARBA00023053"/>
    </source>
</evidence>
<evidence type="ECO:0000256" key="2">
    <source>
        <dbReference type="ARBA" id="ARBA00022448"/>
    </source>
</evidence>
<feature type="transmembrane region" description="Helical" evidence="11">
    <location>
        <begin position="80"/>
        <end position="101"/>
    </location>
</feature>
<evidence type="ECO:0000256" key="6">
    <source>
        <dbReference type="ARBA" id="ARBA00022989"/>
    </source>
</evidence>
<evidence type="ECO:0000256" key="11">
    <source>
        <dbReference type="HAMAP-Rule" id="MF_01844"/>
    </source>
</evidence>
<feature type="transmembrane region" description="Helical" evidence="11">
    <location>
        <begin position="386"/>
        <end position="408"/>
    </location>
</feature>
<keyword evidence="4 11" id="KW-1003">Cell membrane</keyword>
<feature type="transmembrane region" description="Helical" evidence="11">
    <location>
        <begin position="232"/>
        <end position="261"/>
    </location>
</feature>
<dbReference type="InterPro" id="IPR004670">
    <property type="entry name" value="NhaA"/>
</dbReference>
<dbReference type="GO" id="GO:0015385">
    <property type="term" value="F:sodium:proton antiporter activity"/>
    <property type="evidence" value="ECO:0007669"/>
    <property type="project" value="UniProtKB-UniRule"/>
</dbReference>
<evidence type="ECO:0000256" key="12">
    <source>
        <dbReference type="SAM" id="MobiDB-lite"/>
    </source>
</evidence>
<dbReference type="GO" id="GO:0006885">
    <property type="term" value="P:regulation of pH"/>
    <property type="evidence" value="ECO:0007669"/>
    <property type="project" value="UniProtKB-UniRule"/>
</dbReference>
<comment type="catalytic activity">
    <reaction evidence="11">
        <text>Na(+)(in) + 2 H(+)(out) = Na(+)(out) + 2 H(+)(in)</text>
        <dbReference type="Rhea" id="RHEA:29251"/>
        <dbReference type="ChEBI" id="CHEBI:15378"/>
        <dbReference type="ChEBI" id="CHEBI:29101"/>
    </reaction>
</comment>
<feature type="transmembrane region" description="Helical" evidence="11">
    <location>
        <begin position="353"/>
        <end position="374"/>
    </location>
</feature>
<gene>
    <name evidence="11" type="primary">nhaA</name>
    <name evidence="13" type="ordered locus">Intca_2461</name>
</gene>
<comment type="function">
    <text evidence="11">Na(+)/H(+) antiporter that extrudes sodium in exchange for external protons.</text>
</comment>
<dbReference type="PANTHER" id="PTHR30341:SF0">
    <property type="entry name" value="NA(+)_H(+) ANTIPORTER NHAA"/>
    <property type="match status" value="1"/>
</dbReference>
<feature type="transmembrane region" description="Helical" evidence="11">
    <location>
        <begin position="316"/>
        <end position="341"/>
    </location>
</feature>
<keyword evidence="6 11" id="KW-1133">Transmembrane helix</keyword>
<keyword evidence="8 11" id="KW-0406">Ion transport</keyword>
<dbReference type="STRING" id="710696.Intca_2461"/>
<keyword evidence="7 11" id="KW-0915">Sodium</keyword>
<dbReference type="OrthoDB" id="9808135at2"/>
<reference evidence="13 14" key="1">
    <citation type="journal article" date="2010" name="Stand. Genomic Sci.">
        <title>Complete genome sequence of Intrasporangium calvum type strain (7 KIP).</title>
        <authorList>
            <person name="Del Rio T.G."/>
            <person name="Chertkov O."/>
            <person name="Yasawong M."/>
            <person name="Lucas S."/>
            <person name="Deshpande S."/>
            <person name="Cheng J.F."/>
            <person name="Detter C."/>
            <person name="Tapia R."/>
            <person name="Han C."/>
            <person name="Goodwin L."/>
            <person name="Pitluck S."/>
            <person name="Liolios K."/>
            <person name="Ivanova N."/>
            <person name="Mavromatis K."/>
            <person name="Pati A."/>
            <person name="Chen A."/>
            <person name="Palaniappan K."/>
            <person name="Land M."/>
            <person name="Hauser L."/>
            <person name="Chang Y.J."/>
            <person name="Jeffries C.D."/>
            <person name="Rohde M."/>
            <person name="Pukall R."/>
            <person name="Sikorski J."/>
            <person name="Goker M."/>
            <person name="Woyke T."/>
            <person name="Bristow J."/>
            <person name="Eisen J.A."/>
            <person name="Markowitz V."/>
            <person name="Hugenholtz P."/>
            <person name="Kyrpides N.C."/>
            <person name="Klenk H.P."/>
            <person name="Lapidus A."/>
        </authorList>
    </citation>
    <scope>NUCLEOTIDE SEQUENCE [LARGE SCALE GENOMIC DNA]</scope>
    <source>
        <strain evidence="14">ATCC 23552 / DSM 43043 / JCM 3097 / NBRC 12989 / 7 KIP</strain>
    </source>
</reference>
<evidence type="ECO:0000256" key="1">
    <source>
        <dbReference type="ARBA" id="ARBA00004429"/>
    </source>
</evidence>
<sequence length="423" mass="44218">MGDHQPRAGKRRTGRGQNGRVLFGPLTRGGERNFLDTLRAENVGALLLLLVSVLALAWASSPWESAYRAISDFRLGPGQVGLDLPVATWATDGLLAFFFFVVGLELKREFTTGELSSPRRAALPVIAALGGMAAPALIYLLVNLAADGQPRGWAVPTATDIAFAVAVISAFGRRLPTALRAFLLTLAVADDFGGIIIIATVFAHGFNLVTLLAGLAAIGVFAWLVRRGAHPAVLLVVGVLAWWAIHSSGIHATITGAALAFTVPAGARKDDEPSVAERFEHVWRPFTAGFAVPVFAFFAVGMRVDPATIGDSLSSPVAIGIILGLVVGKPIGIVTATLLGARLLRLHPEAKGAWLDLLAVSCTAGVGFTVSLLVNSLTFQNGAGEVGKAGILVASVSSAVLGSALLTWRSRVHERRGDPVPVS</sequence>
<keyword evidence="9 11" id="KW-0472">Membrane</keyword>
<feature type="transmembrane region" description="Helical" evidence="11">
    <location>
        <begin position="282"/>
        <end position="304"/>
    </location>
</feature>
<evidence type="ECO:0000256" key="4">
    <source>
        <dbReference type="ARBA" id="ARBA00022475"/>
    </source>
</evidence>
<comment type="subcellular location">
    <subcellularLocation>
        <location evidence="1">Cell inner membrane</location>
        <topology evidence="1">Multi-pass membrane protein</topology>
    </subcellularLocation>
    <subcellularLocation>
        <location evidence="11">Cell membrane</location>
        <topology evidence="11">Multi-pass membrane protein</topology>
    </subcellularLocation>
</comment>
<organism evidence="13 14">
    <name type="scientific">Intrasporangium calvum (strain ATCC 23552 / DSM 43043 / JCM 3097 / NBRC 12989 / NCIMB 10167 / NRRL B-3866 / 7 KIP)</name>
    <dbReference type="NCBI Taxonomy" id="710696"/>
    <lineage>
        <taxon>Bacteria</taxon>
        <taxon>Bacillati</taxon>
        <taxon>Actinomycetota</taxon>
        <taxon>Actinomycetes</taxon>
        <taxon>Micrococcales</taxon>
        <taxon>Intrasporangiaceae</taxon>
        <taxon>Intrasporangium</taxon>
    </lineage>
</organism>
<evidence type="ECO:0000313" key="14">
    <source>
        <dbReference type="Proteomes" id="UP000008914"/>
    </source>
</evidence>
<evidence type="ECO:0000256" key="8">
    <source>
        <dbReference type="ARBA" id="ARBA00023065"/>
    </source>
</evidence>
<feature type="transmembrane region" description="Helical" evidence="11">
    <location>
        <begin position="206"/>
        <end position="226"/>
    </location>
</feature>
<dbReference type="RefSeq" id="WP_013493282.1">
    <property type="nucleotide sequence ID" value="NC_014830.1"/>
</dbReference>
<feature type="transmembrane region" description="Helical" evidence="11">
    <location>
        <begin position="153"/>
        <end position="172"/>
    </location>
</feature>
<dbReference type="Proteomes" id="UP000008914">
    <property type="component" value="Chromosome"/>
</dbReference>
<keyword evidence="14" id="KW-1185">Reference proteome</keyword>
<dbReference type="Gene3D" id="1.20.1530.10">
    <property type="entry name" value="Na+/H+ antiporter like domain"/>
    <property type="match status" value="1"/>
</dbReference>
<keyword evidence="2 11" id="KW-0813">Transport</keyword>
<name>E6S6H9_INTC7</name>